<keyword evidence="2" id="KW-1185">Reference proteome</keyword>
<evidence type="ECO:0000313" key="2">
    <source>
        <dbReference type="Proteomes" id="UP000035760"/>
    </source>
</evidence>
<protein>
    <submittedName>
        <fullName evidence="1">Uncharacterized protein</fullName>
    </submittedName>
</protein>
<accession>W6ME67</accession>
<name>W6ME67_9GAMM</name>
<proteinExistence type="predicted"/>
<reference evidence="1" key="2">
    <citation type="submission" date="2014-03" db="EMBL/GenBank/DDBJ databases">
        <title>Candidatus Competibacter-lineage genomes retrieved from metagenomes reveal functional metabolic diversity.</title>
        <authorList>
            <person name="McIlroy S.J."/>
            <person name="Albertsen M."/>
            <person name="Andresen E.K."/>
            <person name="Saunders A.M."/>
            <person name="Kristiansen R."/>
            <person name="Stokholm-Bjerregaard M."/>
            <person name="Nielsen K.L."/>
            <person name="Nielsen P.H."/>
        </authorList>
    </citation>
    <scope>NUCLEOTIDE SEQUENCE</scope>
    <source>
        <strain evidence="1">Run_A_D11</strain>
    </source>
</reference>
<organism evidence="1 2">
    <name type="scientific">Candidatus Competibacter denitrificans Run_A_D11</name>
    <dbReference type="NCBI Taxonomy" id="1400863"/>
    <lineage>
        <taxon>Bacteria</taxon>
        <taxon>Pseudomonadati</taxon>
        <taxon>Pseudomonadota</taxon>
        <taxon>Gammaproteobacteria</taxon>
        <taxon>Candidatus Competibacteraceae</taxon>
        <taxon>Candidatus Competibacter</taxon>
    </lineage>
</organism>
<dbReference type="AlphaFoldDB" id="W6ME67"/>
<reference evidence="1" key="1">
    <citation type="submission" date="2013-07" db="EMBL/GenBank/DDBJ databases">
        <authorList>
            <person name="McIlroy S."/>
        </authorList>
    </citation>
    <scope>NUCLEOTIDE SEQUENCE [LARGE SCALE GENOMIC DNA]</scope>
    <source>
        <strain evidence="1">Run_A_D11</strain>
    </source>
</reference>
<gene>
    <name evidence="1" type="ORF">BN873_840005</name>
</gene>
<dbReference type="RefSeq" id="WP_048675767.1">
    <property type="nucleotide sequence ID" value="NZ_CBTJ020000096.1"/>
</dbReference>
<evidence type="ECO:0000313" key="1">
    <source>
        <dbReference type="EMBL" id="CDI04083.1"/>
    </source>
</evidence>
<sequence>MKEKVHTTGQTRSYLLGLLYRIEHQQIPLETADRLCKVISRIHESIHCENRTKLVAMAAGEQLSEFGSLLIGDVKDATPRLAFEADKTGLDKTDPAQLGKSAKG</sequence>
<comment type="caution">
    <text evidence="1">The sequence shown here is derived from an EMBL/GenBank/DDBJ whole genome shotgun (WGS) entry which is preliminary data.</text>
</comment>
<dbReference type="EMBL" id="CBTJ020000096">
    <property type="protein sequence ID" value="CDI04083.1"/>
    <property type="molecule type" value="Genomic_DNA"/>
</dbReference>
<dbReference type="STRING" id="1400863.BN873_840005"/>
<dbReference type="Proteomes" id="UP000035760">
    <property type="component" value="Unassembled WGS sequence"/>
</dbReference>